<feature type="transmembrane region" description="Helical" evidence="4">
    <location>
        <begin position="60"/>
        <end position="82"/>
    </location>
</feature>
<dbReference type="SUPFAM" id="SSF52540">
    <property type="entry name" value="P-loop containing nucleoside triphosphate hydrolases"/>
    <property type="match status" value="2"/>
</dbReference>
<feature type="transmembrane region" description="Helical" evidence="4">
    <location>
        <begin position="798"/>
        <end position="818"/>
    </location>
</feature>
<evidence type="ECO:0000256" key="2">
    <source>
        <dbReference type="SAM" id="Coils"/>
    </source>
</evidence>
<dbReference type="InterPro" id="IPR008405">
    <property type="entry name" value="ApoL"/>
</dbReference>
<protein>
    <recommendedName>
        <fullName evidence="7">Apolipoprotein L3-like</fullName>
    </recommendedName>
</protein>
<dbReference type="AlphaFoldDB" id="A0A836D5D7"/>
<keyword evidence="4" id="KW-1133">Transmembrane helix</keyword>
<feature type="transmembrane region" description="Helical" evidence="4">
    <location>
        <begin position="459"/>
        <end position="479"/>
    </location>
</feature>
<dbReference type="GO" id="GO:0016020">
    <property type="term" value="C:membrane"/>
    <property type="evidence" value="ECO:0007669"/>
    <property type="project" value="TreeGrafter"/>
</dbReference>
<dbReference type="EMBL" id="JAEMGP010000003">
    <property type="protein sequence ID" value="KAG5212359.1"/>
    <property type="molecule type" value="Genomic_DNA"/>
</dbReference>
<reference evidence="5 6" key="1">
    <citation type="submission" date="2020-12" db="EMBL/GenBank/DDBJ databases">
        <title>De novo assembly of Tibetan sheep genome.</title>
        <authorList>
            <person name="Li X."/>
        </authorList>
    </citation>
    <scope>NUCLEOTIDE SEQUENCE [LARGE SCALE GENOMIC DNA]</scope>
    <source>
        <tissue evidence="5">Heart</tissue>
    </source>
</reference>
<feature type="coiled-coil region" evidence="2">
    <location>
        <begin position="1071"/>
        <end position="1098"/>
    </location>
</feature>
<keyword evidence="4" id="KW-0812">Transmembrane</keyword>
<keyword evidence="2" id="KW-0175">Coiled coil</keyword>
<evidence type="ECO:0008006" key="7">
    <source>
        <dbReference type="Google" id="ProtNLM"/>
    </source>
</evidence>
<proteinExistence type="inferred from homology"/>
<keyword evidence="4" id="KW-0472">Membrane</keyword>
<dbReference type="PANTHER" id="PTHR14096:SF27">
    <property type="entry name" value="APOLIPOPROTEIN L2"/>
    <property type="match status" value="1"/>
</dbReference>
<gene>
    <name evidence="5" type="ORF">JEQ12_014788</name>
</gene>
<feature type="coiled-coil region" evidence="2">
    <location>
        <begin position="961"/>
        <end position="988"/>
    </location>
</feature>
<feature type="transmembrane region" description="Helical" evidence="4">
    <location>
        <begin position="1147"/>
        <end position="1169"/>
    </location>
</feature>
<dbReference type="GO" id="GO:0008289">
    <property type="term" value="F:lipid binding"/>
    <property type="evidence" value="ECO:0007669"/>
    <property type="project" value="InterPro"/>
</dbReference>
<comment type="similarity">
    <text evidence="1">Belongs to the apolipoprotein L family.</text>
</comment>
<dbReference type="InterPro" id="IPR027417">
    <property type="entry name" value="P-loop_NTPase"/>
</dbReference>
<feature type="region of interest" description="Disordered" evidence="3">
    <location>
        <begin position="572"/>
        <end position="597"/>
    </location>
</feature>
<organism evidence="5 6">
    <name type="scientific">Ovis aries</name>
    <name type="common">Sheep</name>
    <dbReference type="NCBI Taxonomy" id="9940"/>
    <lineage>
        <taxon>Eukaryota</taxon>
        <taxon>Metazoa</taxon>
        <taxon>Chordata</taxon>
        <taxon>Craniata</taxon>
        <taxon>Vertebrata</taxon>
        <taxon>Euteleostomi</taxon>
        <taxon>Mammalia</taxon>
        <taxon>Eutheria</taxon>
        <taxon>Laurasiatheria</taxon>
        <taxon>Artiodactyla</taxon>
        <taxon>Ruminantia</taxon>
        <taxon>Pecora</taxon>
        <taxon>Bovidae</taxon>
        <taxon>Caprinae</taxon>
        <taxon>Ovis</taxon>
    </lineage>
</organism>
<sequence>MKRDLAGKEQETLPEEQLDRKRFLKKFPRVTQPLAELKHKLLELADSVGKVHRDCTISNVVAHSTGALSGALTILGLALAPVTAGASVALSATGIGLGAVAAVTAVSTSIVERVSRSSAENKASQLMAIGVKKWKVLLEVLKSNPQIVPTTEKLAKAEKHLEIIIHAMETGEADPDSEVSANVHLSPGRIAAPAIQQVEAGFKGTALAVTKGARIAGAATAGLFLLVDVGFLVKESKHLHDGAKAAWAETLRQRASELERKLEELTQIYRRLQEEPTPPPPESEGPGTHSGSRCDTQSRLSPEDPELWGIGILEFQQLLWGQRQTCAGTTGAEQETVDAEGFSEEVVPDLGFAERISPGWMQQVSLAEEPRSESRTLTQLGRSCRREEAKALHEYLNSLKWENMSGKDPCTLQQDQLDRKTFLEEFPEMKQDLEEDTEKIRAFADKVDKVHKDCTISKVVAHSTGAVSGILSIVGLALAPLTMGATLPLLATGLGLGIASTVTSVSTSVMEHVNTSSAETKTIQLLSRDRKKWKGRLKDEEDEWLTGTLTLGGEAQEDRLQIECFLDAHVPSSQTDGNDSPHPILGPTSHTQQAVDPPPWSPGHGAVCCHLLCFPMWGEMRTALELKSNLYRVGQSKVFFQAGVLAHLEEEWDLNIADVIIGFQACCWGCLARRGDTQSRLSPEDPKLWKGGILESLQLQEEAKALHEYLNRLKTKLSGQDPDTLKEDQLDTEKFLEEFPEVKQDLEGDTEKIHALADKVDKVHKDCTISKVVAHSTGAVSGILSIVGLALAPLTMGATLPLLATGLGLGIAAAVTNVSTTIVEQVNMSSAETKTIQLLSPDTKKWKVVKDVLKKRTPQIIFATKSFVSALEYIQKQVQFIKVIKASPALAAKVKFFITKGKTFIHVSSQARKTFGGMALAMAKEVRITGLVLSCIGLVIDVGCLVKESKHLHDGAKAESAEKLRQQAQELESILELLTEIHENLQEGSLALLLWIEALELKSNLYRMGQSKVFFRPGMLAHLEKERDLKITNVIIGFQACCWGCLARRGDTQSRLSPEDPKLWKGGILESRQLQEDADELHKYLKELKRALGELGQERLPKEQLDRRQFLKKFPRVKRQLEEFIGKLHELADKVEKVHKGCTISNVMAHSTGAVSSILTIVGLALAPVTMGASVVLLGTGIGLGAAAAVTGVSTSIFEHVNRSSAETEA</sequence>
<evidence type="ECO:0000313" key="6">
    <source>
        <dbReference type="Proteomes" id="UP000664991"/>
    </source>
</evidence>
<dbReference type="GO" id="GO:0006869">
    <property type="term" value="P:lipid transport"/>
    <property type="evidence" value="ECO:0007669"/>
    <property type="project" value="InterPro"/>
</dbReference>
<evidence type="ECO:0000256" key="1">
    <source>
        <dbReference type="ARBA" id="ARBA00010090"/>
    </source>
</evidence>
<name>A0A836D5D7_SHEEP</name>
<dbReference type="Proteomes" id="UP000664991">
    <property type="component" value="Unassembled WGS sequence"/>
</dbReference>
<evidence type="ECO:0000256" key="3">
    <source>
        <dbReference type="SAM" id="MobiDB-lite"/>
    </source>
</evidence>
<feature type="transmembrane region" description="Helical" evidence="4">
    <location>
        <begin position="1175"/>
        <end position="1198"/>
    </location>
</feature>
<accession>A0A836D5D7</accession>
<feature type="region of interest" description="Disordered" evidence="3">
    <location>
        <begin position="271"/>
        <end position="301"/>
    </location>
</feature>
<dbReference type="Gene3D" id="1.20.5.4820">
    <property type="match status" value="2"/>
</dbReference>
<comment type="caution">
    <text evidence="5">The sequence shown here is derived from an EMBL/GenBank/DDBJ whole genome shotgun (WGS) entry which is preliminary data.</text>
</comment>
<evidence type="ECO:0000313" key="5">
    <source>
        <dbReference type="EMBL" id="KAG5212359.1"/>
    </source>
</evidence>
<dbReference type="Pfam" id="PF05461">
    <property type="entry name" value="ApoL"/>
    <property type="match status" value="4"/>
</dbReference>
<dbReference type="GO" id="GO:0005576">
    <property type="term" value="C:extracellular region"/>
    <property type="evidence" value="ECO:0007669"/>
    <property type="project" value="InterPro"/>
</dbReference>
<evidence type="ECO:0000256" key="4">
    <source>
        <dbReference type="SAM" id="Phobius"/>
    </source>
</evidence>
<dbReference type="GO" id="GO:0042157">
    <property type="term" value="P:lipoprotein metabolic process"/>
    <property type="evidence" value="ECO:0007669"/>
    <property type="project" value="InterPro"/>
</dbReference>
<feature type="transmembrane region" description="Helical" evidence="4">
    <location>
        <begin position="88"/>
        <end position="111"/>
    </location>
</feature>
<dbReference type="PANTHER" id="PTHR14096">
    <property type="entry name" value="APOLIPOPROTEIN L"/>
    <property type="match status" value="1"/>
</dbReference>
<feature type="transmembrane region" description="Helical" evidence="4">
    <location>
        <begin position="772"/>
        <end position="792"/>
    </location>
</feature>
<feature type="transmembrane region" description="Helical" evidence="4">
    <location>
        <begin position="485"/>
        <end position="505"/>
    </location>
</feature>